<comment type="caution">
    <text evidence="1">The sequence shown here is derived from an EMBL/GenBank/DDBJ whole genome shotgun (WGS) entry which is preliminary data.</text>
</comment>
<evidence type="ECO:0000313" key="1">
    <source>
        <dbReference type="EMBL" id="KAH9778921.1"/>
    </source>
</evidence>
<evidence type="ECO:0000313" key="2">
    <source>
        <dbReference type="Proteomes" id="UP000829398"/>
    </source>
</evidence>
<accession>A0ACB8LZN7</accession>
<gene>
    <name evidence="1" type="ORF">KPL71_007519</name>
</gene>
<protein>
    <submittedName>
        <fullName evidence="1">Increased DNA methylation 1</fullName>
    </submittedName>
</protein>
<keyword evidence="2" id="KW-1185">Reference proteome</keyword>
<dbReference type="EMBL" id="CM039172">
    <property type="protein sequence ID" value="KAH9778921.1"/>
    <property type="molecule type" value="Genomic_DNA"/>
</dbReference>
<reference evidence="2" key="1">
    <citation type="journal article" date="2023" name="Hortic. Res.">
        <title>A chromosome-level phased genome enabling allele-level studies in sweet orange: a case study on citrus Huanglongbing tolerance.</title>
        <authorList>
            <person name="Wu B."/>
            <person name="Yu Q."/>
            <person name="Deng Z."/>
            <person name="Duan Y."/>
            <person name="Luo F."/>
            <person name="Gmitter F. Jr."/>
        </authorList>
    </citation>
    <scope>NUCLEOTIDE SEQUENCE [LARGE SCALE GENOMIC DNA]</scope>
    <source>
        <strain evidence="2">cv. Valencia</strain>
    </source>
</reference>
<organism evidence="1 2">
    <name type="scientific">Citrus sinensis</name>
    <name type="common">Sweet orange</name>
    <name type="synonym">Citrus aurantium var. sinensis</name>
    <dbReference type="NCBI Taxonomy" id="2711"/>
    <lineage>
        <taxon>Eukaryota</taxon>
        <taxon>Viridiplantae</taxon>
        <taxon>Streptophyta</taxon>
        <taxon>Embryophyta</taxon>
        <taxon>Tracheophyta</taxon>
        <taxon>Spermatophyta</taxon>
        <taxon>Magnoliopsida</taxon>
        <taxon>eudicotyledons</taxon>
        <taxon>Gunneridae</taxon>
        <taxon>Pentapetalae</taxon>
        <taxon>rosids</taxon>
        <taxon>malvids</taxon>
        <taxon>Sapindales</taxon>
        <taxon>Rutaceae</taxon>
        <taxon>Aurantioideae</taxon>
        <taxon>Citrus</taxon>
    </lineage>
</organism>
<sequence length="1426" mass="156346">MSFNAVIEDVCDDDFEGSRDEHQIFSEVFFRNDPGGTSKRCLVTGVINFEHDDSKISDILLCSNSDNSSITSQASSKNLYVEDSHNATENSGGAGGSRCYPGYPERSLLEGGNDESLGAKRMKFSVDNLTYIKPKSGQVLTSTDILKGTVAGTSCPSTNSVFRTVALHLVESSNQGITSGRYLLKQNVDSSVVGDVDVIKQSLPRLDGHDGKEAIVGKAIASPISQESSATRLTVASPSVTVAEKSGFAQCAAERVDGSISVGLDASNISFKLDAKMDPRSLLQNHIFNLLTAAGWAVERRKRPSRKYMDTIYRSPEGRLFREFPKVWRVCGENLLADGSNVVPADDGKEWTDINHFHTDLFDALTKMEKVMCKSNLANELACQWCLLDPFVLVIFIDRKIGSLRKGDVVKAARSFIVDKREKSDPILALENVSSFETHCSQRDLPVRFDDATLGTKSALTVSEGSYHSCDGQSGNQSFSKSGKQTNDSATKCLTGLSICAADKVGMYGVDTTNATRSECFGISGNKQSSALTSLPPCGSDSNCVLIGGCPHGVLAAPRDFSNLPQGSESASPHQDSNRNFPSFDKETSVHAVEAPKEDAGDISMQSWNEKEKKYEDKNTENEENRLHGSLVDRPNCRHNGVVNCDDVNRACPQFDPSVHEVVSSGVTEQSGQSADEGRNCIKASEINAEDDYSAADVRLKKKTRRKSRKISEMRLTTLSHSDIQSLTLDIKTEVQDADASGVQLEPKEAQKQFLVNAAVQGSQKTPSSLGSCHLQIAKRGSKFEKTHHDCDGSKNGQKRPVTCRIKDDDLLVSAILKNKDYSPETTKSNSKVKSRKLRARVNPKNRKGGCRLLPQTMVKGGELIKNGMWFMEGTRTVLSWLIIAGIIALNDVIQYRNPKDDAVIKDGLVTNNGIICKCCNLVFSVSQFKIHAGFKPNRPCLNLVMESGKPFTLCQLQAWSDEYKSRKSATRAGTVETDEDDKNDDSCGICGDGGELICCDNCPSAFHQACLSIQLKLFPYLVESLNITAVNERYHGECLKDMSKGAVSEAWFCNQSCQEVYSGLHSHIGIINHTADGFSWTLLRCIHEDQKVHSAQRFALKAECNSKLAVALTIMEECFLSMVDPRTGIDMIPHLLYNWRCGVSGAGQTGCNCRSTDMRLVMPCVMLHAFFAWSDFARLNFHGFYAVVLEKDDVLISVASIRVHGKSVAEMPLIATCSNYRRKGMCRRLMAAIEEMLTSFKVEKLIISAIPSLVETWTKGFGFKPVDKDEKKTLNKVNLMECIFLLYCSIFSKYKLNLSNDPSAELGINELTEPGTSSKVEPIADSVNGASEGLQQSQSDQSNGIVGAEMPNKLTECKNLRDSVDGGDRHTQEQFSKLPCEKPGSASASGESKAEMVYNVELESSPCMCDETQHFSDRQTEENSV</sequence>
<name>A0ACB8LZN7_CITSI</name>
<proteinExistence type="predicted"/>
<dbReference type="Proteomes" id="UP000829398">
    <property type="component" value="Chromosome 3"/>
</dbReference>